<evidence type="ECO:0000256" key="4">
    <source>
        <dbReference type="ARBA" id="ARBA00022737"/>
    </source>
</evidence>
<keyword evidence="8" id="KW-0238">DNA-binding</keyword>
<dbReference type="OrthoDB" id="8922241at2759"/>
<feature type="compositionally biased region" description="Polar residues" evidence="12">
    <location>
        <begin position="45"/>
        <end position="56"/>
    </location>
</feature>
<sequence length="800" mass="85698">MDTSSSQQPLSNQTLERINKEMQSLSSSPSSIDVFLAEMNTSEQARPAFQFQSPLNFQAPQQHYQQPSPSQPSSPMQGSMHFNGAPLFGLQTSPASLPSSSSVTLNTSLQHQSAPDTFSSRMMVDSSSYYMTPQPQQQVIPQPEPLAALSREESPSIASTSHLPSPPFRPSPILSSVIPGQNTNSMILDDSINKGESSSAGWVWDATYQPSYTGTGGPALQNHIHQQEMQQQHQMSLHNPHRIECAQESPFEDPQFHHREEEFMSPPAPPTLSVQLAEDSFWQSSDKNNTGSGLNPLDGSIPSVLFEPMLGRAISATSSLTSSPSATDSASTSLSASPRRSKSATNTGKIRRRSSKPIQAMLSSSHASGGSGSNRSRSYSIASTPTSLSFPNSFSTVTGTISTSLPGSGRAGAEIRGLGYPSTNDNNGPNAIGIDMATSLSIGMNMRMSNLRSPTDGSAMEQGFGTLDLSDDTLFPSTMAVSATTSHTGSSSLMDADVLDFDLNTLLSTSTGFQSSSFMQSFSRSAASTPSPSTSPSSSPPMTLSSMACHPSTSPIMPATKKATGITTAATIMVMTPTPTVKRILLPPLLPCPISGCKKSFARSYNLNTHLKTQHNLNPHDLGSTLSVSSPPSSSTTTAVAASSFSSPQPASSSITISAPVSVTQSSSGATEVSNTTPTTPPLRPFPCHLCPRIFSRKHDLQRHIRVHTGSKPYVCMNCQKAFARTDALCRHYKVEEACRVLAGNSEVDEDVRMLQQNHAQQTLQLEVKELRKAQKLRSQQQQQQMFQQKSLGSANMDFF</sequence>
<keyword evidence="3" id="KW-0479">Metal-binding</keyword>
<dbReference type="InterPro" id="IPR036236">
    <property type="entry name" value="Znf_C2H2_sf"/>
</dbReference>
<keyword evidence="7" id="KW-0805">Transcription regulation</keyword>
<evidence type="ECO:0000256" key="1">
    <source>
        <dbReference type="ARBA" id="ARBA00004123"/>
    </source>
</evidence>
<feature type="compositionally biased region" description="Low complexity" evidence="12">
    <location>
        <begin position="363"/>
        <end position="383"/>
    </location>
</feature>
<protein>
    <recommendedName>
        <fullName evidence="13">C2H2-type domain-containing protein</fullName>
    </recommendedName>
</protein>
<evidence type="ECO:0000256" key="11">
    <source>
        <dbReference type="PROSITE-ProRule" id="PRU00042"/>
    </source>
</evidence>
<dbReference type="EMBL" id="JAAAJA010000026">
    <property type="protein sequence ID" value="KAG0265830.1"/>
    <property type="molecule type" value="Genomic_DNA"/>
</dbReference>
<feature type="region of interest" description="Disordered" evidence="12">
    <location>
        <begin position="1"/>
        <end position="29"/>
    </location>
</feature>
<evidence type="ECO:0000256" key="8">
    <source>
        <dbReference type="ARBA" id="ARBA00023125"/>
    </source>
</evidence>
<proteinExistence type="inferred from homology"/>
<feature type="domain" description="C2H2-type" evidence="13">
    <location>
        <begin position="714"/>
        <end position="741"/>
    </location>
</feature>
<evidence type="ECO:0000256" key="5">
    <source>
        <dbReference type="ARBA" id="ARBA00022771"/>
    </source>
</evidence>
<dbReference type="PROSITE" id="PS50157">
    <property type="entry name" value="ZINC_FINGER_C2H2_2"/>
    <property type="match status" value="3"/>
</dbReference>
<evidence type="ECO:0000256" key="3">
    <source>
        <dbReference type="ARBA" id="ARBA00022723"/>
    </source>
</evidence>
<feature type="region of interest" description="Disordered" evidence="12">
    <location>
        <begin position="780"/>
        <end position="800"/>
    </location>
</feature>
<keyword evidence="4" id="KW-0677">Repeat</keyword>
<feature type="region of interest" description="Disordered" evidence="12">
    <location>
        <begin position="317"/>
        <end position="384"/>
    </location>
</feature>
<feature type="domain" description="C2H2-type" evidence="13">
    <location>
        <begin position="686"/>
        <end position="713"/>
    </location>
</feature>
<feature type="region of interest" description="Disordered" evidence="12">
    <location>
        <begin position="149"/>
        <end position="168"/>
    </location>
</feature>
<dbReference type="InterPro" id="IPR050457">
    <property type="entry name" value="ZnFinger_BTB_dom_contain"/>
</dbReference>
<accession>A0A9P6U9Y1</accession>
<feature type="domain" description="C2H2-type" evidence="13">
    <location>
        <begin position="590"/>
        <end position="619"/>
    </location>
</feature>
<reference evidence="14" key="1">
    <citation type="journal article" date="2020" name="Fungal Divers.">
        <title>Resolving the Mortierellaceae phylogeny through synthesis of multi-gene phylogenetics and phylogenomics.</title>
        <authorList>
            <person name="Vandepol N."/>
            <person name="Liber J."/>
            <person name="Desiro A."/>
            <person name="Na H."/>
            <person name="Kennedy M."/>
            <person name="Barry K."/>
            <person name="Grigoriev I.V."/>
            <person name="Miller A.N."/>
            <person name="O'Donnell K."/>
            <person name="Stajich J.E."/>
            <person name="Bonito G."/>
        </authorList>
    </citation>
    <scope>NUCLEOTIDE SEQUENCE</scope>
    <source>
        <strain evidence="14">KOD948</strain>
    </source>
</reference>
<dbReference type="GO" id="GO:0000981">
    <property type="term" value="F:DNA-binding transcription factor activity, RNA polymerase II-specific"/>
    <property type="evidence" value="ECO:0007669"/>
    <property type="project" value="TreeGrafter"/>
</dbReference>
<evidence type="ECO:0000313" key="15">
    <source>
        <dbReference type="Proteomes" id="UP000726737"/>
    </source>
</evidence>
<dbReference type="SMART" id="SM00355">
    <property type="entry name" value="ZnF_C2H2"/>
    <property type="match status" value="3"/>
</dbReference>
<feature type="compositionally biased region" description="Low complexity" evidence="12">
    <location>
        <begin position="317"/>
        <end position="338"/>
    </location>
</feature>
<evidence type="ECO:0000256" key="9">
    <source>
        <dbReference type="ARBA" id="ARBA00023163"/>
    </source>
</evidence>
<evidence type="ECO:0000259" key="13">
    <source>
        <dbReference type="PROSITE" id="PS50157"/>
    </source>
</evidence>
<comment type="caution">
    <text evidence="14">The sequence shown here is derived from an EMBL/GenBank/DDBJ whole genome shotgun (WGS) entry which is preliminary data.</text>
</comment>
<dbReference type="PROSITE" id="PS00028">
    <property type="entry name" value="ZINC_FINGER_C2H2_1"/>
    <property type="match status" value="2"/>
</dbReference>
<feature type="region of interest" description="Disordered" evidence="12">
    <location>
        <begin position="45"/>
        <end position="118"/>
    </location>
</feature>
<keyword evidence="10" id="KW-0539">Nucleus</keyword>
<dbReference type="AlphaFoldDB" id="A0A9P6U9Y1"/>
<feature type="compositionally biased region" description="Low complexity" evidence="12">
    <location>
        <begin position="58"/>
        <end position="79"/>
    </location>
</feature>
<organism evidence="14 15">
    <name type="scientific">Mortierella polycephala</name>
    <dbReference type="NCBI Taxonomy" id="41804"/>
    <lineage>
        <taxon>Eukaryota</taxon>
        <taxon>Fungi</taxon>
        <taxon>Fungi incertae sedis</taxon>
        <taxon>Mucoromycota</taxon>
        <taxon>Mortierellomycotina</taxon>
        <taxon>Mortierellomycetes</taxon>
        <taxon>Mortierellales</taxon>
        <taxon>Mortierellaceae</taxon>
        <taxon>Mortierella</taxon>
    </lineage>
</organism>
<dbReference type="Proteomes" id="UP000726737">
    <property type="component" value="Unassembled WGS sequence"/>
</dbReference>
<dbReference type="PANTHER" id="PTHR46105">
    <property type="entry name" value="AGAP004733-PA"/>
    <property type="match status" value="1"/>
</dbReference>
<feature type="compositionally biased region" description="Low complexity" evidence="12">
    <location>
        <begin position="624"/>
        <end position="653"/>
    </location>
</feature>
<keyword evidence="5 11" id="KW-0863">Zinc-finger</keyword>
<evidence type="ECO:0000256" key="10">
    <source>
        <dbReference type="ARBA" id="ARBA00023242"/>
    </source>
</evidence>
<dbReference type="Gene3D" id="3.30.160.60">
    <property type="entry name" value="Classic Zinc Finger"/>
    <property type="match status" value="3"/>
</dbReference>
<evidence type="ECO:0000256" key="12">
    <source>
        <dbReference type="SAM" id="MobiDB-lite"/>
    </source>
</evidence>
<feature type="compositionally biased region" description="Low complexity" evidence="12">
    <location>
        <begin position="92"/>
        <end position="109"/>
    </location>
</feature>
<dbReference type="SUPFAM" id="SSF57667">
    <property type="entry name" value="beta-beta-alpha zinc fingers"/>
    <property type="match status" value="1"/>
</dbReference>
<evidence type="ECO:0000256" key="7">
    <source>
        <dbReference type="ARBA" id="ARBA00023015"/>
    </source>
</evidence>
<keyword evidence="15" id="KW-1185">Reference proteome</keyword>
<dbReference type="PANTHER" id="PTHR46105:SF5">
    <property type="entry name" value="ZINC FINGER AND BTB DOMAIN-CONTAINING PROTEIN 44 ISOFORM X1"/>
    <property type="match status" value="1"/>
</dbReference>
<dbReference type="InterPro" id="IPR013087">
    <property type="entry name" value="Znf_C2H2_type"/>
</dbReference>
<dbReference type="Pfam" id="PF00096">
    <property type="entry name" value="zf-C2H2"/>
    <property type="match status" value="2"/>
</dbReference>
<dbReference type="GO" id="GO:0008270">
    <property type="term" value="F:zinc ion binding"/>
    <property type="evidence" value="ECO:0007669"/>
    <property type="project" value="UniProtKB-KW"/>
</dbReference>
<dbReference type="FunFam" id="3.30.160.60:FF:000446">
    <property type="entry name" value="Zinc finger protein"/>
    <property type="match status" value="1"/>
</dbReference>
<dbReference type="FunFam" id="3.30.160.60:FF:001156">
    <property type="entry name" value="Zinc finger protein 407"/>
    <property type="match status" value="1"/>
</dbReference>
<evidence type="ECO:0000256" key="6">
    <source>
        <dbReference type="ARBA" id="ARBA00022833"/>
    </source>
</evidence>
<feature type="region of interest" description="Disordered" evidence="12">
    <location>
        <begin position="524"/>
        <end position="559"/>
    </location>
</feature>
<feature type="compositionally biased region" description="Low complexity" evidence="12">
    <location>
        <begin position="780"/>
        <end position="789"/>
    </location>
</feature>
<comment type="subcellular location">
    <subcellularLocation>
        <location evidence="1">Nucleus</location>
    </subcellularLocation>
</comment>
<dbReference type="GO" id="GO:0000978">
    <property type="term" value="F:RNA polymerase II cis-regulatory region sequence-specific DNA binding"/>
    <property type="evidence" value="ECO:0007669"/>
    <property type="project" value="TreeGrafter"/>
</dbReference>
<dbReference type="GO" id="GO:0005634">
    <property type="term" value="C:nucleus"/>
    <property type="evidence" value="ECO:0007669"/>
    <property type="project" value="UniProtKB-SubCell"/>
</dbReference>
<evidence type="ECO:0000313" key="14">
    <source>
        <dbReference type="EMBL" id="KAG0265830.1"/>
    </source>
</evidence>
<gene>
    <name evidence="14" type="ORF">BG011_003981</name>
</gene>
<keyword evidence="9" id="KW-0804">Transcription</keyword>
<comment type="similarity">
    <text evidence="2">Belongs to the krueppel C2H2-type zinc-finger protein family.</text>
</comment>
<keyword evidence="6" id="KW-0862">Zinc</keyword>
<evidence type="ECO:0000256" key="2">
    <source>
        <dbReference type="ARBA" id="ARBA00006991"/>
    </source>
</evidence>
<feature type="region of interest" description="Disordered" evidence="12">
    <location>
        <begin position="616"/>
        <end position="653"/>
    </location>
</feature>
<name>A0A9P6U9Y1_9FUNG</name>
<feature type="compositionally biased region" description="Low complexity" evidence="12">
    <location>
        <begin position="524"/>
        <end position="548"/>
    </location>
</feature>